<dbReference type="AlphaFoldDB" id="A0A2N9WSU6"/>
<keyword evidence="1" id="KW-0472">Membrane</keyword>
<dbReference type="PANTHER" id="PTHR23028">
    <property type="entry name" value="ACETYLTRANSFERASE"/>
    <property type="match status" value="1"/>
</dbReference>
<feature type="transmembrane region" description="Helical" evidence="1">
    <location>
        <begin position="304"/>
        <end position="321"/>
    </location>
</feature>
<sequence>MFGWILGLLLLCWAVFSSRLFVFMDNPGSRRIERLDGLRFLLAFSVAMHHYVYSYYYLHGQPWTPAVFAHNPLNLRMGVFGVTLFFMLSGYLFAQSSPASWLHFYLKRFLRIAPIFYLSSCCCVLLALYLQRHTLVSRDMLLNLYYWFDAGITGVKPPLFGMRDARLINAGVAWTLYWEWAFYFSLPLLCLVRQKTGQLPLAISVLFIAVYCVAPFNQPKAYFIACFAVGALARIVPESIQIPKKLCDSAIVLLLVLIFSITTGRYHINFLPLFALLFILIALGGDIFGLLRQKAFVRLGDASYSIYLLHGLAWYGMNKYIAVHNLVLNRTQYTLVSTAVMFVLLVICTLTYQYIEKPFMALGRRKSPWLKE</sequence>
<feature type="transmembrane region" description="Helical" evidence="1">
    <location>
        <begin position="274"/>
        <end position="292"/>
    </location>
</feature>
<dbReference type="PANTHER" id="PTHR23028:SF53">
    <property type="entry name" value="ACYL_TRANSF_3 DOMAIN-CONTAINING PROTEIN"/>
    <property type="match status" value="1"/>
</dbReference>
<dbReference type="InterPro" id="IPR002656">
    <property type="entry name" value="Acyl_transf_3_dom"/>
</dbReference>
<proteinExistence type="predicted"/>
<keyword evidence="1" id="KW-1133">Transmembrane helix</keyword>
<evidence type="ECO:0000313" key="4">
    <source>
        <dbReference type="Proteomes" id="UP000231293"/>
    </source>
</evidence>
<feature type="transmembrane region" description="Helical" evidence="1">
    <location>
        <begin position="199"/>
        <end position="216"/>
    </location>
</feature>
<evidence type="ECO:0000256" key="1">
    <source>
        <dbReference type="SAM" id="Phobius"/>
    </source>
</evidence>
<dbReference type="GO" id="GO:0016747">
    <property type="term" value="F:acyltransferase activity, transferring groups other than amino-acyl groups"/>
    <property type="evidence" value="ECO:0007669"/>
    <property type="project" value="InterPro"/>
</dbReference>
<feature type="transmembrane region" description="Helical" evidence="1">
    <location>
        <begin position="333"/>
        <end position="355"/>
    </location>
</feature>
<accession>A0A2N9WSU6</accession>
<dbReference type="EMBL" id="MDVB01000087">
    <property type="protein sequence ID" value="PIT14254.1"/>
    <property type="molecule type" value="Genomic_DNA"/>
</dbReference>
<feature type="transmembrane region" description="Helical" evidence="1">
    <location>
        <begin position="41"/>
        <end position="58"/>
    </location>
</feature>
<feature type="transmembrane region" description="Helical" evidence="1">
    <location>
        <begin position="172"/>
        <end position="192"/>
    </location>
</feature>
<comment type="caution">
    <text evidence="3">The sequence shown here is derived from an EMBL/GenBank/DDBJ whole genome shotgun (WGS) entry which is preliminary data.</text>
</comment>
<feature type="domain" description="Acyltransferase 3" evidence="2">
    <location>
        <begin position="33"/>
        <end position="350"/>
    </location>
</feature>
<reference evidence="3 4" key="1">
    <citation type="journal article" date="2017" name="MBio">
        <title>Type VI secretion-mediated competition in the bee gut microbiome.</title>
        <authorList>
            <person name="Steele M.I."/>
            <person name="Kwong W.K."/>
            <person name="Powell J.E."/>
            <person name="Whiteley M."/>
            <person name="Moran N.A."/>
        </authorList>
    </citation>
    <scope>NUCLEOTIDE SEQUENCE [LARGE SCALE GENOMIC DNA]</scope>
    <source>
        <strain evidence="3 4">App2-2</strain>
    </source>
</reference>
<evidence type="ECO:0000259" key="2">
    <source>
        <dbReference type="Pfam" id="PF01757"/>
    </source>
</evidence>
<dbReference type="Pfam" id="PF01757">
    <property type="entry name" value="Acyl_transf_3"/>
    <property type="match status" value="1"/>
</dbReference>
<organism evidence="3 4">
    <name type="scientific">Snodgrassella alvi</name>
    <dbReference type="NCBI Taxonomy" id="1196083"/>
    <lineage>
        <taxon>Bacteria</taxon>
        <taxon>Pseudomonadati</taxon>
        <taxon>Pseudomonadota</taxon>
        <taxon>Betaproteobacteria</taxon>
        <taxon>Neisseriales</taxon>
        <taxon>Neisseriaceae</taxon>
        <taxon>Snodgrassella</taxon>
    </lineage>
</organism>
<evidence type="ECO:0000313" key="3">
    <source>
        <dbReference type="EMBL" id="PIT14254.1"/>
    </source>
</evidence>
<keyword evidence="1" id="KW-0812">Transmembrane</keyword>
<feature type="transmembrane region" description="Helical" evidence="1">
    <location>
        <begin position="222"/>
        <end position="237"/>
    </location>
</feature>
<protein>
    <recommendedName>
        <fullName evidence="2">Acyltransferase 3 domain-containing protein</fullName>
    </recommendedName>
</protein>
<feature type="transmembrane region" description="Helical" evidence="1">
    <location>
        <begin position="79"/>
        <end position="97"/>
    </location>
</feature>
<dbReference type="InterPro" id="IPR050879">
    <property type="entry name" value="Acyltransferase_3"/>
</dbReference>
<dbReference type="GO" id="GO:0000271">
    <property type="term" value="P:polysaccharide biosynthetic process"/>
    <property type="evidence" value="ECO:0007669"/>
    <property type="project" value="TreeGrafter"/>
</dbReference>
<gene>
    <name evidence="3" type="ORF">BGI32_08015</name>
</gene>
<feature type="transmembrane region" description="Helical" evidence="1">
    <location>
        <begin position="109"/>
        <end position="130"/>
    </location>
</feature>
<dbReference type="Proteomes" id="UP000231293">
    <property type="component" value="Unassembled WGS sequence"/>
</dbReference>
<dbReference type="GO" id="GO:0016020">
    <property type="term" value="C:membrane"/>
    <property type="evidence" value="ECO:0007669"/>
    <property type="project" value="TreeGrafter"/>
</dbReference>
<name>A0A2N9WSU6_9NEIS</name>